<protein>
    <submittedName>
        <fullName evidence="2">Uncharacterized protein</fullName>
    </submittedName>
</protein>
<reference evidence="3" key="1">
    <citation type="journal article" date="2019" name="Int. J. Syst. Evol. Microbiol.">
        <title>The Global Catalogue of Microorganisms (GCM) 10K type strain sequencing project: providing services to taxonomists for standard genome sequencing and annotation.</title>
        <authorList>
            <consortium name="The Broad Institute Genomics Platform"/>
            <consortium name="The Broad Institute Genome Sequencing Center for Infectious Disease"/>
            <person name="Wu L."/>
            <person name="Ma J."/>
        </authorList>
    </citation>
    <scope>NUCLEOTIDE SEQUENCE [LARGE SCALE GENOMIC DNA]</scope>
    <source>
        <strain evidence="3">JCM 17986</strain>
    </source>
</reference>
<evidence type="ECO:0000313" key="2">
    <source>
        <dbReference type="EMBL" id="GAA4986137.1"/>
    </source>
</evidence>
<feature type="compositionally biased region" description="Basic and acidic residues" evidence="1">
    <location>
        <begin position="85"/>
        <end position="103"/>
    </location>
</feature>
<proteinExistence type="predicted"/>
<dbReference type="EMBL" id="BAABHS010000031">
    <property type="protein sequence ID" value="GAA4986137.1"/>
    <property type="molecule type" value="Genomic_DNA"/>
</dbReference>
<feature type="compositionally biased region" description="Pro residues" evidence="1">
    <location>
        <begin position="50"/>
        <end position="64"/>
    </location>
</feature>
<keyword evidence="3" id="KW-1185">Reference proteome</keyword>
<gene>
    <name evidence="2" type="ORF">GCM10023205_65820</name>
</gene>
<organism evidence="2 3">
    <name type="scientific">Yinghuangia aomiensis</name>
    <dbReference type="NCBI Taxonomy" id="676205"/>
    <lineage>
        <taxon>Bacteria</taxon>
        <taxon>Bacillati</taxon>
        <taxon>Actinomycetota</taxon>
        <taxon>Actinomycetes</taxon>
        <taxon>Kitasatosporales</taxon>
        <taxon>Streptomycetaceae</taxon>
        <taxon>Yinghuangia</taxon>
    </lineage>
</organism>
<name>A0ABP9I2I7_9ACTN</name>
<dbReference type="Proteomes" id="UP001500466">
    <property type="component" value="Unassembled WGS sequence"/>
</dbReference>
<accession>A0ABP9I2I7</accession>
<sequence>MRVAVIVHEPESGPASPRGARRPGKRVVVAGSLAVLLAWPAVRAARARWNPPPPELDPPIPPTRADPERPPPQFHLAPGPLAGHFEPREPMEMPHKHMRDRTLPQELTGYGNFGTRPRHPPEE</sequence>
<feature type="region of interest" description="Disordered" evidence="1">
    <location>
        <begin position="1"/>
        <end position="24"/>
    </location>
</feature>
<feature type="region of interest" description="Disordered" evidence="1">
    <location>
        <begin position="47"/>
        <end position="123"/>
    </location>
</feature>
<evidence type="ECO:0000313" key="3">
    <source>
        <dbReference type="Proteomes" id="UP001500466"/>
    </source>
</evidence>
<evidence type="ECO:0000256" key="1">
    <source>
        <dbReference type="SAM" id="MobiDB-lite"/>
    </source>
</evidence>
<comment type="caution">
    <text evidence="2">The sequence shown here is derived from an EMBL/GenBank/DDBJ whole genome shotgun (WGS) entry which is preliminary data.</text>
</comment>